<reference evidence="1 2" key="2">
    <citation type="journal article" date="2009" name="PLoS ONE">
        <title>An integrated genetic and cytogenetic map of the cucumber genome.</title>
        <authorList>
            <person name="Ren Y."/>
            <person name="Zhang Z."/>
            <person name="Liu J."/>
            <person name="Staub J.E."/>
            <person name="Han Y."/>
            <person name="Cheng Z."/>
            <person name="Li X."/>
            <person name="Lu J."/>
            <person name="Miao H."/>
            <person name="Kang H."/>
            <person name="Xie B."/>
            <person name="Gu X."/>
            <person name="Wang X."/>
            <person name="Du Y."/>
            <person name="Jin W."/>
            <person name="Huang S."/>
        </authorList>
    </citation>
    <scope>NUCLEOTIDE SEQUENCE [LARGE SCALE GENOMIC DNA]</scope>
    <source>
        <strain evidence="2">cv. 9930</strain>
    </source>
</reference>
<reference evidence="1 2" key="1">
    <citation type="journal article" date="2009" name="Nat. Genet.">
        <title>The genome of the cucumber, Cucumis sativus L.</title>
        <authorList>
            <person name="Huang S."/>
            <person name="Li R."/>
            <person name="Zhang Z."/>
            <person name="Li L."/>
            <person name="Gu X."/>
            <person name="Fan W."/>
            <person name="Lucas W.J."/>
            <person name="Wang X."/>
            <person name="Xie B."/>
            <person name="Ni P."/>
            <person name="Ren Y."/>
            <person name="Zhu H."/>
            <person name="Li J."/>
            <person name="Lin K."/>
            <person name="Jin W."/>
            <person name="Fei Z."/>
            <person name="Li G."/>
            <person name="Staub J."/>
            <person name="Kilian A."/>
            <person name="van der Vossen E.A."/>
            <person name="Wu Y."/>
            <person name="Guo J."/>
            <person name="He J."/>
            <person name="Jia Z."/>
            <person name="Ren Y."/>
            <person name="Tian G."/>
            <person name="Lu Y."/>
            <person name="Ruan J."/>
            <person name="Qian W."/>
            <person name="Wang M."/>
            <person name="Huang Q."/>
            <person name="Li B."/>
            <person name="Xuan Z."/>
            <person name="Cao J."/>
            <person name="Asan"/>
            <person name="Wu Z."/>
            <person name="Zhang J."/>
            <person name="Cai Q."/>
            <person name="Bai Y."/>
            <person name="Zhao B."/>
            <person name="Han Y."/>
            <person name="Li Y."/>
            <person name="Li X."/>
            <person name="Wang S."/>
            <person name="Shi Q."/>
            <person name="Liu S."/>
            <person name="Cho W.K."/>
            <person name="Kim J.Y."/>
            <person name="Xu Y."/>
            <person name="Heller-Uszynska K."/>
            <person name="Miao H."/>
            <person name="Cheng Z."/>
            <person name="Zhang S."/>
            <person name="Wu J."/>
            <person name="Yang Y."/>
            <person name="Kang H."/>
            <person name="Li M."/>
            <person name="Liang H."/>
            <person name="Ren X."/>
            <person name="Shi Z."/>
            <person name="Wen M."/>
            <person name="Jian M."/>
            <person name="Yang H."/>
            <person name="Zhang G."/>
            <person name="Yang Z."/>
            <person name="Chen R."/>
            <person name="Liu S."/>
            <person name="Li J."/>
            <person name="Ma L."/>
            <person name="Liu H."/>
            <person name="Zhou Y."/>
            <person name="Zhao J."/>
            <person name="Fang X."/>
            <person name="Li G."/>
            <person name="Fang L."/>
            <person name="Li Y."/>
            <person name="Liu D."/>
            <person name="Zheng H."/>
            <person name="Zhang Y."/>
            <person name="Qin N."/>
            <person name="Li Z."/>
            <person name="Yang G."/>
            <person name="Yang S."/>
            <person name="Bolund L."/>
            <person name="Kristiansen K."/>
            <person name="Zheng H."/>
            <person name="Li S."/>
            <person name="Zhang X."/>
            <person name="Yang H."/>
            <person name="Wang J."/>
            <person name="Sun R."/>
            <person name="Zhang B."/>
            <person name="Jiang S."/>
            <person name="Wang J."/>
            <person name="Du Y."/>
            <person name="Li S."/>
        </authorList>
    </citation>
    <scope>NUCLEOTIDE SEQUENCE [LARGE SCALE GENOMIC DNA]</scope>
    <source>
        <strain evidence="2">cv. 9930</strain>
    </source>
</reference>
<reference evidence="1 2" key="4">
    <citation type="journal article" date="2011" name="BMC Genomics">
        <title>RNA-Seq improves annotation of protein-coding genes in the cucumber genome.</title>
        <authorList>
            <person name="Li Z."/>
            <person name="Zhang Z."/>
            <person name="Yan P."/>
            <person name="Huang S."/>
            <person name="Fei Z."/>
            <person name="Lin K."/>
        </authorList>
    </citation>
    <scope>NUCLEOTIDE SEQUENCE [LARGE SCALE GENOMIC DNA]</scope>
    <source>
        <strain evidence="2">cv. 9930</strain>
    </source>
</reference>
<sequence>MVNEVFSHGAVEIASLDETNVFKIYRQRLKAYYDDENHIKVFVDLKVAYLVPTKEKPREAMCKV</sequence>
<dbReference type="EMBL" id="CM002925">
    <property type="protein sequence ID" value="KGN53867.1"/>
    <property type="molecule type" value="Genomic_DNA"/>
</dbReference>
<dbReference type="Proteomes" id="UP000029981">
    <property type="component" value="Chromosome 4"/>
</dbReference>
<protein>
    <submittedName>
        <fullName evidence="1">Uncharacterized protein</fullName>
    </submittedName>
</protein>
<reference evidence="1 2" key="3">
    <citation type="journal article" date="2010" name="BMC Genomics">
        <title>Transcriptome sequencing and comparative analysis of cucumber flowers with different sex types.</title>
        <authorList>
            <person name="Guo S."/>
            <person name="Zheng Y."/>
            <person name="Joung J.G."/>
            <person name="Liu S."/>
            <person name="Zhang Z."/>
            <person name="Crasta O.R."/>
            <person name="Sobral B.W."/>
            <person name="Xu Y."/>
            <person name="Huang S."/>
            <person name="Fei Z."/>
        </authorList>
    </citation>
    <scope>NUCLEOTIDE SEQUENCE [LARGE SCALE GENOMIC DNA]</scope>
    <source>
        <strain evidence="2">cv. 9930</strain>
    </source>
</reference>
<dbReference type="AlphaFoldDB" id="A0A0A0KZS1"/>
<proteinExistence type="predicted"/>
<dbReference type="Gramene" id="KGN53867">
    <property type="protein sequence ID" value="KGN53867"/>
    <property type="gene ID" value="Csa_4G172550"/>
</dbReference>
<organism evidence="1 2">
    <name type="scientific">Cucumis sativus</name>
    <name type="common">Cucumber</name>
    <dbReference type="NCBI Taxonomy" id="3659"/>
    <lineage>
        <taxon>Eukaryota</taxon>
        <taxon>Viridiplantae</taxon>
        <taxon>Streptophyta</taxon>
        <taxon>Embryophyta</taxon>
        <taxon>Tracheophyta</taxon>
        <taxon>Spermatophyta</taxon>
        <taxon>Magnoliopsida</taxon>
        <taxon>eudicotyledons</taxon>
        <taxon>Gunneridae</taxon>
        <taxon>Pentapetalae</taxon>
        <taxon>rosids</taxon>
        <taxon>fabids</taxon>
        <taxon>Cucurbitales</taxon>
        <taxon>Cucurbitaceae</taxon>
        <taxon>Benincaseae</taxon>
        <taxon>Cucumis</taxon>
    </lineage>
</organism>
<evidence type="ECO:0000313" key="2">
    <source>
        <dbReference type="Proteomes" id="UP000029981"/>
    </source>
</evidence>
<evidence type="ECO:0000313" key="1">
    <source>
        <dbReference type="EMBL" id="KGN53867.1"/>
    </source>
</evidence>
<gene>
    <name evidence="1" type="ORF">Csa_4G172550</name>
</gene>
<keyword evidence="2" id="KW-1185">Reference proteome</keyword>
<accession>A0A0A0KZS1</accession>
<name>A0A0A0KZS1_CUCSA</name>